<dbReference type="InterPro" id="IPR052894">
    <property type="entry name" value="AsmA-related"/>
</dbReference>
<dbReference type="GO" id="GO:0090313">
    <property type="term" value="P:regulation of protein targeting to membrane"/>
    <property type="evidence" value="ECO:0007669"/>
    <property type="project" value="TreeGrafter"/>
</dbReference>
<feature type="transmembrane region" description="Helical" evidence="2">
    <location>
        <begin position="21"/>
        <end position="44"/>
    </location>
</feature>
<evidence type="ECO:0000313" key="6">
    <source>
        <dbReference type="Proteomes" id="UP000284189"/>
    </source>
</evidence>
<organism evidence="4 6">
    <name type="scientific">Flagellimonas aequoris</name>
    <dbReference type="NCBI Taxonomy" id="2306997"/>
    <lineage>
        <taxon>Bacteria</taxon>
        <taxon>Pseudomonadati</taxon>
        <taxon>Bacteroidota</taxon>
        <taxon>Flavobacteriia</taxon>
        <taxon>Flavobacteriales</taxon>
        <taxon>Flavobacteriaceae</taxon>
        <taxon>Flagellimonas</taxon>
    </lineage>
</organism>
<dbReference type="PANTHER" id="PTHR30441">
    <property type="entry name" value="DUF748 DOMAIN-CONTAINING PROTEIN"/>
    <property type="match status" value="1"/>
</dbReference>
<name>A0A418N244_9FLAO</name>
<accession>A0A418N244</accession>
<evidence type="ECO:0000256" key="1">
    <source>
        <dbReference type="SAM" id="MobiDB-lite"/>
    </source>
</evidence>
<evidence type="ECO:0000313" key="7">
    <source>
        <dbReference type="Proteomes" id="UP000321528"/>
    </source>
</evidence>
<protein>
    <submittedName>
        <fullName evidence="4">AsmA family protein</fullName>
    </submittedName>
</protein>
<reference evidence="5 7" key="2">
    <citation type="submission" date="2019-07" db="EMBL/GenBank/DDBJ databases">
        <title>Draft genome of two Muricauda strains isolated from deep sea.</title>
        <authorList>
            <person name="Sun C."/>
        </authorList>
    </citation>
    <scope>NUCLEOTIDE SEQUENCE [LARGE SCALE GENOMIC DNA]</scope>
    <source>
        <strain evidence="5 7">NH166</strain>
    </source>
</reference>
<feature type="region of interest" description="Disordered" evidence="1">
    <location>
        <begin position="709"/>
        <end position="731"/>
    </location>
</feature>
<dbReference type="Proteomes" id="UP000321528">
    <property type="component" value="Unassembled WGS sequence"/>
</dbReference>
<gene>
    <name evidence="4" type="ORF">D2U88_17730</name>
    <name evidence="5" type="ORF">FQ019_17520</name>
</gene>
<dbReference type="EMBL" id="QXFJ01000031">
    <property type="protein sequence ID" value="RIV67386.1"/>
    <property type="molecule type" value="Genomic_DNA"/>
</dbReference>
<evidence type="ECO:0000259" key="3">
    <source>
        <dbReference type="Pfam" id="PF05170"/>
    </source>
</evidence>
<dbReference type="Pfam" id="PF05170">
    <property type="entry name" value="AsmA"/>
    <property type="match status" value="1"/>
</dbReference>
<dbReference type="Proteomes" id="UP000284189">
    <property type="component" value="Unassembled WGS sequence"/>
</dbReference>
<feature type="domain" description="AsmA" evidence="3">
    <location>
        <begin position="15"/>
        <end position="293"/>
    </location>
</feature>
<keyword evidence="7" id="KW-1185">Reference proteome</keyword>
<keyword evidence="2" id="KW-0472">Membrane</keyword>
<comment type="caution">
    <text evidence="4">The sequence shown here is derived from an EMBL/GenBank/DDBJ whole genome shotgun (WGS) entry which is preliminary data.</text>
</comment>
<dbReference type="OrthoDB" id="1108503at2"/>
<keyword evidence="2" id="KW-1133">Transmembrane helix</keyword>
<dbReference type="PANTHER" id="PTHR30441:SF8">
    <property type="entry name" value="DUF748 DOMAIN-CONTAINING PROTEIN"/>
    <property type="match status" value="1"/>
</dbReference>
<evidence type="ECO:0000313" key="4">
    <source>
        <dbReference type="EMBL" id="RIV67386.1"/>
    </source>
</evidence>
<keyword evidence="2" id="KW-0812">Transmembrane</keyword>
<dbReference type="EMBL" id="VNWL01000030">
    <property type="protein sequence ID" value="TXJ99206.1"/>
    <property type="molecule type" value="Genomic_DNA"/>
</dbReference>
<dbReference type="AlphaFoldDB" id="A0A418N244"/>
<evidence type="ECO:0000313" key="5">
    <source>
        <dbReference type="EMBL" id="TXJ99206.1"/>
    </source>
</evidence>
<dbReference type="RefSeq" id="WP_119641892.1">
    <property type="nucleotide sequence ID" value="NZ_QXFJ01000031.1"/>
</dbReference>
<proteinExistence type="predicted"/>
<dbReference type="GO" id="GO:0005886">
    <property type="term" value="C:plasma membrane"/>
    <property type="evidence" value="ECO:0007669"/>
    <property type="project" value="TreeGrafter"/>
</dbReference>
<reference evidence="4 6" key="1">
    <citation type="submission" date="2018-08" db="EMBL/GenBank/DDBJ databases">
        <title>Proposal of Muricauda 72 sp.nov. and Muricauda NH166 sp.nov., isolated from seawater.</title>
        <authorList>
            <person name="Cheng H."/>
            <person name="Wu Y.-H."/>
            <person name="Guo L.-L."/>
            <person name="Xu X.-W."/>
        </authorList>
    </citation>
    <scope>NUCLEOTIDE SEQUENCE [LARGE SCALE GENOMIC DNA]</scope>
    <source>
        <strain evidence="4 6">NH166</strain>
    </source>
</reference>
<evidence type="ECO:0000256" key="2">
    <source>
        <dbReference type="SAM" id="Phobius"/>
    </source>
</evidence>
<sequence length="1003" mass="112922">MTKETEPTKRTKPWKKWLKTTLIVVFGLLLVLVLAISLLINFVFTPEKLTPELVNIINRNIDGEFYSQSTELTFFSSFPNFGVAIKEGKLTSAGDTLLLFGSCHAEFNLRKLLAKEIIDIKRVSLEEASVNVHIDQNGKLNWDILSKGEDTEEGGESEFKINELHIKGLYLDKIKIDYVNETTNDVFSIDNLSTAFKMSYDQERIACQLDADIHKIKFEKEGFVLLDNTRAGINTEIELLRKEHKLIFTKGGIVINGVDLLVNGFLQRDTITNKLATDLDLRLKVPDLKSLLDLVPEKIVQKEKIDVKGEVDFVAMVKGFYGKEDYPLTEVSASIRNGKFQYVDYPGSINHIETDLKARLDFKDKTSSHFTISNLDLKGFGIALDGNLNVENLMLDPVLKTALKGNVDITKLNEVIPFNPEMTAQGVVDVDIETSFNVNGIKQQDISSLQLKGRAIVNDINIAVPKETLSLKIKELDFDSAFEKRELLTGLVNIEQLFLERTADRYLSADSLTMGFRLDRTLPENSELTADLKTGTIVFQSGADKKASLKGGDISVILKSNRTDRAKASLTSDFKLDSLGIYFHRRFAGIKGGKYKIKLQRDSQKKWTPRGGVHFDKMVGYSPTIGMPLRMENATLTLKEKLLELRNTKITFGKSDVVLTGSIDNVGGLLSEEFKDEKVTARLSLKSGLIDANELMATFNNVSEKMEKGKKEEDVATPEDILNQPPPTTTEEKRVVEIPKNIDFEFDSNIRKLKFGTMGMDDIQGNFIIKDGKVQLSNTKMKTLAAELSTNLTYIYLTEKEADVHFELNLDKVEMSRLSEMLPVLDSLFPMTKSFEGLVDFRIKGIAKLDERMELKTPSIKGIAAIQASDIMVFDSETFRELAKTFMFKSKEKNPIESLNVEMIISDSKLELLPSFLAIDRYELAVGGIQKMDMSYDYHISVLKSPIPFKTGVDVTGNDFDDYNINLSKAKYKFYFTDKARLQKKADSSVIKKKAAVLKFLDF</sequence>
<dbReference type="InterPro" id="IPR007844">
    <property type="entry name" value="AsmA"/>
</dbReference>